<reference evidence="2 3" key="2">
    <citation type="journal article" date="2018" name="Nature">
        <title>Mutant phenotypes for thousands of bacterial genes of unknown function.</title>
        <authorList>
            <person name="Price M.N."/>
            <person name="Wetmore K.M."/>
            <person name="Waters R.J."/>
            <person name="Callaghan M."/>
            <person name="Ray J."/>
            <person name="Liu H."/>
            <person name="Kuehl J.V."/>
            <person name="Melnyk R.A."/>
            <person name="Lamson J.S."/>
            <person name="Suh Y."/>
            <person name="Carlson H.K."/>
            <person name="Esquivel Z."/>
            <person name="Sadeeshkumar H."/>
            <person name="Chakraborty R."/>
            <person name="Zane G.M."/>
            <person name="Rubin B.E."/>
            <person name="Wall J.D."/>
            <person name="Visel A."/>
            <person name="Bristow J."/>
            <person name="Blow M.J."/>
            <person name="Arkin A.P."/>
            <person name="Deutschbauer A.M."/>
        </authorList>
    </citation>
    <scope>NUCLEOTIDE SEQUENCE [LARGE SCALE GENOMIC DNA]</scope>
    <source>
        <strain evidence="2 3">FW300-N2E3</strain>
    </source>
</reference>
<dbReference type="AlphaFoldDB" id="A0A0N9WJB4"/>
<evidence type="ECO:0000313" key="2">
    <source>
        <dbReference type="EMBL" id="ALI04877.1"/>
    </source>
</evidence>
<protein>
    <submittedName>
        <fullName evidence="2">Uncharacterized protein</fullName>
    </submittedName>
</protein>
<proteinExistence type="predicted"/>
<evidence type="ECO:0000313" key="3">
    <source>
        <dbReference type="Proteomes" id="UP000066487"/>
    </source>
</evidence>
<keyword evidence="1" id="KW-0812">Transmembrane</keyword>
<name>A0A0N9WJB4_PSEFL</name>
<dbReference type="EMBL" id="CP012830">
    <property type="protein sequence ID" value="ALI04877.1"/>
    <property type="molecule type" value="Genomic_DNA"/>
</dbReference>
<keyword evidence="1" id="KW-0472">Membrane</keyword>
<sequence length="142" mass="15240">MRSIENNPPQFTRIPLAAIGVGLGLAVAVYTTGKGPFFLDNFAYSWLPQAAVLCIALLCKASRESLGGMATAMGLYLFLFDLWVTDSMGWLFYLFSFPGILIGALLGVVFSPSRKVFKALVAFAWVVLGIVGNLAVLAITVT</sequence>
<keyword evidence="1" id="KW-1133">Transmembrane helix</keyword>
<gene>
    <name evidence="2" type="ORF">AO353_28920</name>
</gene>
<accession>A0A0N9WJB4</accession>
<reference evidence="3" key="1">
    <citation type="submission" date="2015-09" db="EMBL/GenBank/DDBJ databases">
        <title>Whole genome sequence of Pseudomonas fluorescens FW300-N2E3.</title>
        <authorList>
            <person name="Ray J."/>
            <person name="Melnyk R."/>
            <person name="Deutschbauer A."/>
        </authorList>
    </citation>
    <scope>NUCLEOTIDE SEQUENCE [LARGE SCALE GENOMIC DNA]</scope>
    <source>
        <strain evidence="3">FW300-N2E3</strain>
    </source>
</reference>
<feature type="transmembrane region" description="Helical" evidence="1">
    <location>
        <begin position="90"/>
        <end position="110"/>
    </location>
</feature>
<feature type="transmembrane region" description="Helical" evidence="1">
    <location>
        <begin position="12"/>
        <end position="30"/>
    </location>
</feature>
<evidence type="ECO:0000256" key="1">
    <source>
        <dbReference type="SAM" id="Phobius"/>
    </source>
</evidence>
<feature type="transmembrane region" description="Helical" evidence="1">
    <location>
        <begin position="122"/>
        <end position="141"/>
    </location>
</feature>
<feature type="transmembrane region" description="Helical" evidence="1">
    <location>
        <begin position="66"/>
        <end position="84"/>
    </location>
</feature>
<dbReference type="OrthoDB" id="6904207at2"/>
<dbReference type="Proteomes" id="UP000066487">
    <property type="component" value="Chromosome"/>
</dbReference>
<organism evidence="2 3">
    <name type="scientific">Pseudomonas fluorescens</name>
    <dbReference type="NCBI Taxonomy" id="294"/>
    <lineage>
        <taxon>Bacteria</taxon>
        <taxon>Pseudomonadati</taxon>
        <taxon>Pseudomonadota</taxon>
        <taxon>Gammaproteobacteria</taxon>
        <taxon>Pseudomonadales</taxon>
        <taxon>Pseudomonadaceae</taxon>
        <taxon>Pseudomonas</taxon>
    </lineage>
</organism>
<feature type="transmembrane region" description="Helical" evidence="1">
    <location>
        <begin position="42"/>
        <end position="59"/>
    </location>
</feature>